<protein>
    <submittedName>
        <fullName evidence="1">Uncharacterized protein</fullName>
    </submittedName>
</protein>
<organism evidence="1 2">
    <name type="scientific">Dreissena polymorpha</name>
    <name type="common">Zebra mussel</name>
    <name type="synonym">Mytilus polymorpha</name>
    <dbReference type="NCBI Taxonomy" id="45954"/>
    <lineage>
        <taxon>Eukaryota</taxon>
        <taxon>Metazoa</taxon>
        <taxon>Spiralia</taxon>
        <taxon>Lophotrochozoa</taxon>
        <taxon>Mollusca</taxon>
        <taxon>Bivalvia</taxon>
        <taxon>Autobranchia</taxon>
        <taxon>Heteroconchia</taxon>
        <taxon>Euheterodonta</taxon>
        <taxon>Imparidentia</taxon>
        <taxon>Neoheterodontei</taxon>
        <taxon>Myida</taxon>
        <taxon>Dreissenoidea</taxon>
        <taxon>Dreissenidae</taxon>
        <taxon>Dreissena</taxon>
    </lineage>
</organism>
<reference evidence="1" key="1">
    <citation type="journal article" date="2019" name="bioRxiv">
        <title>The Genome of the Zebra Mussel, Dreissena polymorpha: A Resource for Invasive Species Research.</title>
        <authorList>
            <person name="McCartney M.A."/>
            <person name="Auch B."/>
            <person name="Kono T."/>
            <person name="Mallez S."/>
            <person name="Zhang Y."/>
            <person name="Obille A."/>
            <person name="Becker A."/>
            <person name="Abrahante J.E."/>
            <person name="Garbe J."/>
            <person name="Badalamenti J.P."/>
            <person name="Herman A."/>
            <person name="Mangelson H."/>
            <person name="Liachko I."/>
            <person name="Sullivan S."/>
            <person name="Sone E.D."/>
            <person name="Koren S."/>
            <person name="Silverstein K.A.T."/>
            <person name="Beckman K.B."/>
            <person name="Gohl D.M."/>
        </authorList>
    </citation>
    <scope>NUCLEOTIDE SEQUENCE</scope>
    <source>
        <strain evidence="1">Duluth1</strain>
        <tissue evidence="1">Whole animal</tissue>
    </source>
</reference>
<name>A0A9D4BU55_DREPO</name>
<keyword evidence="2" id="KW-1185">Reference proteome</keyword>
<proteinExistence type="predicted"/>
<gene>
    <name evidence="1" type="ORF">DPMN_080815</name>
</gene>
<comment type="caution">
    <text evidence="1">The sequence shown here is derived from an EMBL/GenBank/DDBJ whole genome shotgun (WGS) entry which is preliminary data.</text>
</comment>
<dbReference type="Proteomes" id="UP000828390">
    <property type="component" value="Unassembled WGS sequence"/>
</dbReference>
<dbReference type="AlphaFoldDB" id="A0A9D4BU55"/>
<accession>A0A9D4BU55</accession>
<reference evidence="1" key="2">
    <citation type="submission" date="2020-11" db="EMBL/GenBank/DDBJ databases">
        <authorList>
            <person name="McCartney M.A."/>
            <person name="Auch B."/>
            <person name="Kono T."/>
            <person name="Mallez S."/>
            <person name="Becker A."/>
            <person name="Gohl D.M."/>
            <person name="Silverstein K.A.T."/>
            <person name="Koren S."/>
            <person name="Bechman K.B."/>
            <person name="Herman A."/>
            <person name="Abrahante J.E."/>
            <person name="Garbe J."/>
        </authorList>
    </citation>
    <scope>NUCLEOTIDE SEQUENCE</scope>
    <source>
        <strain evidence="1">Duluth1</strain>
        <tissue evidence="1">Whole animal</tissue>
    </source>
</reference>
<sequence length="79" mass="9029">MGIKKDASRLGRHPFIQNDKAVYHLELPMEEEESSQKTPSAEIWLQLEGLAGGPIRVEERSEIFVIEQAPHEKMIKMIS</sequence>
<evidence type="ECO:0000313" key="2">
    <source>
        <dbReference type="Proteomes" id="UP000828390"/>
    </source>
</evidence>
<dbReference type="EMBL" id="JAIWYP010000015">
    <property type="protein sequence ID" value="KAH3705737.1"/>
    <property type="molecule type" value="Genomic_DNA"/>
</dbReference>
<evidence type="ECO:0000313" key="1">
    <source>
        <dbReference type="EMBL" id="KAH3705737.1"/>
    </source>
</evidence>